<evidence type="ECO:0000259" key="5">
    <source>
        <dbReference type="Pfam" id="PF25579"/>
    </source>
</evidence>
<dbReference type="InterPro" id="IPR016024">
    <property type="entry name" value="ARM-type_fold"/>
</dbReference>
<feature type="region of interest" description="Disordered" evidence="4">
    <location>
        <begin position="508"/>
        <end position="538"/>
    </location>
</feature>
<feature type="region of interest" description="Disordered" evidence="4">
    <location>
        <begin position="685"/>
        <end position="793"/>
    </location>
</feature>
<dbReference type="AlphaFoldDB" id="A0A0D3IWE5"/>
<dbReference type="GO" id="GO:0043161">
    <property type="term" value="P:proteasome-mediated ubiquitin-dependent protein catabolic process"/>
    <property type="evidence" value="ECO:0007669"/>
    <property type="project" value="TreeGrafter"/>
</dbReference>
<keyword evidence="3" id="KW-0808">Transferase</keyword>
<dbReference type="GO" id="GO:0061630">
    <property type="term" value="F:ubiquitin protein ligase activity"/>
    <property type="evidence" value="ECO:0007669"/>
    <property type="project" value="UniProtKB-EC"/>
</dbReference>
<dbReference type="HOGENOM" id="CLU_317993_0_0_1"/>
<dbReference type="InterPro" id="IPR057948">
    <property type="entry name" value="TPR_TRIP12_N"/>
</dbReference>
<keyword evidence="7" id="KW-1185">Reference proteome</keyword>
<evidence type="ECO:0000256" key="2">
    <source>
        <dbReference type="ARBA" id="ARBA00012485"/>
    </source>
</evidence>
<dbReference type="EC" id="2.3.2.26" evidence="2"/>
<dbReference type="KEGG" id="ehx:EMIHUDRAFT_470519"/>
<dbReference type="EnsemblProtists" id="EOD15580">
    <property type="protein sequence ID" value="EOD15580"/>
    <property type="gene ID" value="EMIHUDRAFT_470519"/>
</dbReference>
<feature type="domain" description="E3 ubiquitin-protein ligase TRIP12-like TPR repeats" evidence="5">
    <location>
        <begin position="176"/>
        <end position="304"/>
    </location>
</feature>
<dbReference type="GO" id="GO:0000209">
    <property type="term" value="P:protein polyubiquitination"/>
    <property type="evidence" value="ECO:0007669"/>
    <property type="project" value="TreeGrafter"/>
</dbReference>
<reference evidence="6" key="2">
    <citation type="submission" date="2024-10" db="UniProtKB">
        <authorList>
            <consortium name="EnsemblProtists"/>
        </authorList>
    </citation>
    <scope>IDENTIFICATION</scope>
</reference>
<dbReference type="Gene3D" id="1.25.10.10">
    <property type="entry name" value="Leucine-rich Repeat Variant"/>
    <property type="match status" value="1"/>
</dbReference>
<dbReference type="eggNOG" id="KOG0168">
    <property type="taxonomic scope" value="Eukaryota"/>
</dbReference>
<evidence type="ECO:0000256" key="4">
    <source>
        <dbReference type="SAM" id="MobiDB-lite"/>
    </source>
</evidence>
<dbReference type="GeneID" id="17261732"/>
<dbReference type="Proteomes" id="UP000013827">
    <property type="component" value="Unassembled WGS sequence"/>
</dbReference>
<reference evidence="7" key="1">
    <citation type="journal article" date="2013" name="Nature">
        <title>Pan genome of the phytoplankton Emiliania underpins its global distribution.</title>
        <authorList>
            <person name="Read B.A."/>
            <person name="Kegel J."/>
            <person name="Klute M.J."/>
            <person name="Kuo A."/>
            <person name="Lefebvre S.C."/>
            <person name="Maumus F."/>
            <person name="Mayer C."/>
            <person name="Miller J."/>
            <person name="Monier A."/>
            <person name="Salamov A."/>
            <person name="Young J."/>
            <person name="Aguilar M."/>
            <person name="Claverie J.M."/>
            <person name="Frickenhaus S."/>
            <person name="Gonzalez K."/>
            <person name="Herman E.K."/>
            <person name="Lin Y.C."/>
            <person name="Napier J."/>
            <person name="Ogata H."/>
            <person name="Sarno A.F."/>
            <person name="Shmutz J."/>
            <person name="Schroeder D."/>
            <person name="de Vargas C."/>
            <person name="Verret F."/>
            <person name="von Dassow P."/>
            <person name="Valentin K."/>
            <person name="Van de Peer Y."/>
            <person name="Wheeler G."/>
            <person name="Dacks J.B."/>
            <person name="Delwiche C.F."/>
            <person name="Dyhrman S.T."/>
            <person name="Glockner G."/>
            <person name="John U."/>
            <person name="Richards T."/>
            <person name="Worden A.Z."/>
            <person name="Zhang X."/>
            <person name="Grigoriev I.V."/>
            <person name="Allen A.E."/>
            <person name="Bidle K."/>
            <person name="Borodovsky M."/>
            <person name="Bowler C."/>
            <person name="Brownlee C."/>
            <person name="Cock J.M."/>
            <person name="Elias M."/>
            <person name="Gladyshev V.N."/>
            <person name="Groth M."/>
            <person name="Guda C."/>
            <person name="Hadaegh A."/>
            <person name="Iglesias-Rodriguez M.D."/>
            <person name="Jenkins J."/>
            <person name="Jones B.M."/>
            <person name="Lawson T."/>
            <person name="Leese F."/>
            <person name="Lindquist E."/>
            <person name="Lobanov A."/>
            <person name="Lomsadze A."/>
            <person name="Malik S.B."/>
            <person name="Marsh M.E."/>
            <person name="Mackinder L."/>
            <person name="Mock T."/>
            <person name="Mueller-Roeber B."/>
            <person name="Pagarete A."/>
            <person name="Parker M."/>
            <person name="Probert I."/>
            <person name="Quesneville H."/>
            <person name="Raines C."/>
            <person name="Rensing S.A."/>
            <person name="Riano-Pachon D.M."/>
            <person name="Richier S."/>
            <person name="Rokitta S."/>
            <person name="Shiraiwa Y."/>
            <person name="Soanes D.M."/>
            <person name="van der Giezen M."/>
            <person name="Wahlund T.M."/>
            <person name="Williams B."/>
            <person name="Wilson W."/>
            <person name="Wolfe G."/>
            <person name="Wurch L.L."/>
        </authorList>
    </citation>
    <scope>NUCLEOTIDE SEQUENCE</scope>
</reference>
<dbReference type="STRING" id="2903.R1DM12"/>
<protein>
    <recommendedName>
        <fullName evidence="2">HECT-type E3 ubiquitin transferase</fullName>
        <ecNumber evidence="2">2.3.2.26</ecNumber>
    </recommendedName>
</protein>
<dbReference type="PANTHER" id="PTHR45670:SF1">
    <property type="entry name" value="E3 UBIQUITIN-PROTEIN LIGASE HECTD1"/>
    <property type="match status" value="1"/>
</dbReference>
<dbReference type="InterPro" id="IPR011989">
    <property type="entry name" value="ARM-like"/>
</dbReference>
<dbReference type="PANTHER" id="PTHR45670">
    <property type="entry name" value="E3 UBIQUITIN-PROTEIN LIGASE TRIP12"/>
    <property type="match status" value="1"/>
</dbReference>
<evidence type="ECO:0000313" key="7">
    <source>
        <dbReference type="Proteomes" id="UP000013827"/>
    </source>
</evidence>
<organism evidence="6 7">
    <name type="scientific">Emiliania huxleyi (strain CCMP1516)</name>
    <dbReference type="NCBI Taxonomy" id="280463"/>
    <lineage>
        <taxon>Eukaryota</taxon>
        <taxon>Haptista</taxon>
        <taxon>Haptophyta</taxon>
        <taxon>Prymnesiophyceae</taxon>
        <taxon>Isochrysidales</taxon>
        <taxon>Noelaerhabdaceae</taxon>
        <taxon>Emiliania</taxon>
    </lineage>
</organism>
<feature type="region of interest" description="Disordered" evidence="4">
    <location>
        <begin position="1"/>
        <end position="128"/>
    </location>
</feature>
<accession>A0A0D3IWE5</accession>
<dbReference type="Pfam" id="PF25579">
    <property type="entry name" value="TPR_TRIP12_N"/>
    <property type="match status" value="1"/>
</dbReference>
<dbReference type="SUPFAM" id="SSF48371">
    <property type="entry name" value="ARM repeat"/>
    <property type="match status" value="1"/>
</dbReference>
<feature type="compositionally biased region" description="Low complexity" evidence="4">
    <location>
        <begin position="115"/>
        <end position="128"/>
    </location>
</feature>
<feature type="compositionally biased region" description="Basic and acidic residues" evidence="4">
    <location>
        <begin position="82"/>
        <end position="98"/>
    </location>
</feature>
<dbReference type="InterPro" id="IPR045322">
    <property type="entry name" value="HECTD1/TRIP12-like"/>
</dbReference>
<name>A0A0D3IWE5_EMIH1</name>
<feature type="compositionally biased region" description="Pro residues" evidence="4">
    <location>
        <begin position="697"/>
        <end position="711"/>
    </location>
</feature>
<evidence type="ECO:0000256" key="3">
    <source>
        <dbReference type="ARBA" id="ARBA00022679"/>
    </source>
</evidence>
<feature type="compositionally biased region" description="Low complexity" evidence="4">
    <location>
        <begin position="728"/>
        <end position="749"/>
    </location>
</feature>
<sequence>MPPKRQEDSGGSSGSGRVPHPAPVRARPLATTCSQKPDPAPCASVRATRSSKRSVSEREAQPAPKRPRSDKGKSKQRSMDTTSERADEPAGDAPRRGNEAAASSSGGGSSHEPSAAQQRAEARQAALEAAEREALEMLDESSARARAGAPSWGGPSHALQGLLRKLGAGLDDLLPSASSHGRLKTILAGLKGPDESMQLASLTELCEVLSIGTEESMSSLSVDVFTPLLISLLRQEHNPDMMLLASRALCHLMDAIPSSSAAIVHFDGVPLFCERLLSIEYIDLAEQALHALEKLSQEHPLAVLRAGGMLAVLQYVDFFAMGVQRRAVATAANMCRGLPVECAHLVADSVPLLSNLLSHHDQKLLENVCLAFARLAEAFSYSAPQLEMLAAQGLLPNVLRLVGGMASPGQSDAPVAVSDATYTMLLRMLATLCHGSASLCKQLLQLDASSTLHDVLSADATASQGSGFAAAISRPHDQLYQVLALAHELLPPLPKGSPFSAGAARLLAPKRRSKRNPEGEAAPVADSSAGERTPTEREQALLDQPELVELYASRLFALFMHVHSGAVNASVRSKSLSCMAKVLHFYPAAGLRDMVRSHAIAAFLAPLITSQEHASALLALHMAEILMTKLPAVYTDKFLREGVFDAAGRLAAQAPPPAAAGTAAATAAAAATASASATAAAVPFSSASGGASSTPSRPTPPPSAAAPPPSQAPRRTSRHGRPADADDAAASSLSSATSAAAAAAAAAAAMPPPAERQPADRRRSSAASTASSGARAEAAAAPAPMPPPAPRLPHLSSAALAAQEVAASVASRAARFHEMFVSSNPTLAAAVTSGEGSATLRKLRSLATSLSDESLYSTVNPKVPLAGSWTTFADVRALRQLASLLDEVGDGVSTFELAKSGLVEALLTYLTDADAV</sequence>
<dbReference type="PaxDb" id="2903-EOD15580"/>
<dbReference type="RefSeq" id="XP_005768009.1">
    <property type="nucleotide sequence ID" value="XM_005767952.1"/>
</dbReference>
<evidence type="ECO:0000256" key="1">
    <source>
        <dbReference type="ARBA" id="ARBA00000885"/>
    </source>
</evidence>
<comment type="catalytic activity">
    <reaction evidence="1">
        <text>S-ubiquitinyl-[E2 ubiquitin-conjugating enzyme]-L-cysteine + [acceptor protein]-L-lysine = [E2 ubiquitin-conjugating enzyme]-L-cysteine + N(6)-ubiquitinyl-[acceptor protein]-L-lysine.</text>
        <dbReference type="EC" id="2.3.2.26"/>
    </reaction>
</comment>
<feature type="compositionally biased region" description="Low complexity" evidence="4">
    <location>
        <begin position="17"/>
        <end position="28"/>
    </location>
</feature>
<evidence type="ECO:0000313" key="6">
    <source>
        <dbReference type="EnsemblProtists" id="EOD15580"/>
    </source>
</evidence>
<feature type="compositionally biased region" description="Low complexity" evidence="4">
    <location>
        <begin position="765"/>
        <end position="782"/>
    </location>
</feature>
<proteinExistence type="predicted"/>
<feature type="compositionally biased region" description="Low complexity" evidence="4">
    <location>
        <begin position="685"/>
        <end position="696"/>
    </location>
</feature>